<evidence type="ECO:0008006" key="3">
    <source>
        <dbReference type="Google" id="ProtNLM"/>
    </source>
</evidence>
<dbReference type="PANTHER" id="PTHR33116">
    <property type="entry name" value="REVERSE TRANSCRIPTASE ZINC-BINDING DOMAIN-CONTAINING PROTEIN-RELATED-RELATED"/>
    <property type="match status" value="1"/>
</dbReference>
<dbReference type="EMBL" id="JBHFFA010000003">
    <property type="protein sequence ID" value="KAL2633191.1"/>
    <property type="molecule type" value="Genomic_DNA"/>
</dbReference>
<sequence length="116" mass="13411">MAALRKLNSQILQWKNFYLPWAARVVLIKHVLAQIPSFVMMAVGCSVKDAKRLEQYCRQFLWGVNEQGILKKPLIAWRKMARPKEQGGLGLMDFKDQSDALQMRYMTAILDGRNVE</sequence>
<proteinExistence type="predicted"/>
<name>A0ABD1YQZ0_9MARC</name>
<protein>
    <recommendedName>
        <fullName evidence="3">Reverse transcriptase</fullName>
    </recommendedName>
</protein>
<dbReference type="AlphaFoldDB" id="A0ABD1YQZ0"/>
<organism evidence="1 2">
    <name type="scientific">Riccia fluitans</name>
    <dbReference type="NCBI Taxonomy" id="41844"/>
    <lineage>
        <taxon>Eukaryota</taxon>
        <taxon>Viridiplantae</taxon>
        <taxon>Streptophyta</taxon>
        <taxon>Embryophyta</taxon>
        <taxon>Marchantiophyta</taxon>
        <taxon>Marchantiopsida</taxon>
        <taxon>Marchantiidae</taxon>
        <taxon>Marchantiales</taxon>
        <taxon>Ricciaceae</taxon>
        <taxon>Riccia</taxon>
    </lineage>
</organism>
<keyword evidence="2" id="KW-1185">Reference proteome</keyword>
<gene>
    <name evidence="1" type="ORF">R1flu_004670</name>
</gene>
<reference evidence="1 2" key="1">
    <citation type="submission" date="2024-09" db="EMBL/GenBank/DDBJ databases">
        <title>Chromosome-scale assembly of Riccia fluitans.</title>
        <authorList>
            <person name="Paukszto L."/>
            <person name="Sawicki J."/>
            <person name="Karawczyk K."/>
            <person name="Piernik-Szablinska J."/>
            <person name="Szczecinska M."/>
            <person name="Mazdziarz M."/>
        </authorList>
    </citation>
    <scope>NUCLEOTIDE SEQUENCE [LARGE SCALE GENOMIC DNA]</scope>
    <source>
        <strain evidence="1">Rf_01</strain>
        <tissue evidence="1">Aerial parts of the thallus</tissue>
    </source>
</reference>
<evidence type="ECO:0000313" key="2">
    <source>
        <dbReference type="Proteomes" id="UP001605036"/>
    </source>
</evidence>
<dbReference type="Proteomes" id="UP001605036">
    <property type="component" value="Unassembled WGS sequence"/>
</dbReference>
<evidence type="ECO:0000313" key="1">
    <source>
        <dbReference type="EMBL" id="KAL2633191.1"/>
    </source>
</evidence>
<accession>A0ABD1YQZ0</accession>
<dbReference type="PANTHER" id="PTHR33116:SF78">
    <property type="entry name" value="OS12G0587133 PROTEIN"/>
    <property type="match status" value="1"/>
</dbReference>
<comment type="caution">
    <text evidence="1">The sequence shown here is derived from an EMBL/GenBank/DDBJ whole genome shotgun (WGS) entry which is preliminary data.</text>
</comment>